<dbReference type="KEGG" id="eff:skT53_31840"/>
<proteinExistence type="predicted"/>
<dbReference type="EMBL" id="AP023366">
    <property type="protein sequence ID" value="BCJ88199.1"/>
    <property type="molecule type" value="Genomic_DNA"/>
</dbReference>
<name>A0A7I8DGS1_9BACL</name>
<dbReference type="InterPro" id="IPR054597">
    <property type="entry name" value="FeeM_cat"/>
</dbReference>
<dbReference type="SUPFAM" id="SSF55729">
    <property type="entry name" value="Acyl-CoA N-acyltransferases (Nat)"/>
    <property type="match status" value="1"/>
</dbReference>
<dbReference type="RefSeq" id="WP_200758846.1">
    <property type="nucleotide sequence ID" value="NZ_AP023366.1"/>
</dbReference>
<evidence type="ECO:0000313" key="3">
    <source>
        <dbReference type="Proteomes" id="UP000593802"/>
    </source>
</evidence>
<dbReference type="Gene3D" id="3.40.630.30">
    <property type="match status" value="1"/>
</dbReference>
<dbReference type="InterPro" id="IPR016181">
    <property type="entry name" value="Acyl_CoA_acyltransferase"/>
</dbReference>
<reference evidence="2 3" key="1">
    <citation type="submission" date="2020-08" db="EMBL/GenBank/DDBJ databases">
        <title>Complete Genome Sequence of Effusibacillus dendaii Strain skT53, Isolated from Farmland soil.</title>
        <authorList>
            <person name="Konishi T."/>
            <person name="Kawasaki H."/>
        </authorList>
    </citation>
    <scope>NUCLEOTIDE SEQUENCE [LARGE SCALE GENOMIC DNA]</scope>
    <source>
        <strain evidence="3">skT53</strain>
    </source>
</reference>
<feature type="domain" description="N-acyl amino acid synthase FeeM catalytic core" evidence="1">
    <location>
        <begin position="19"/>
        <end position="169"/>
    </location>
</feature>
<organism evidence="2 3">
    <name type="scientific">Effusibacillus dendaii</name>
    <dbReference type="NCBI Taxonomy" id="2743772"/>
    <lineage>
        <taxon>Bacteria</taxon>
        <taxon>Bacillati</taxon>
        <taxon>Bacillota</taxon>
        <taxon>Bacilli</taxon>
        <taxon>Bacillales</taxon>
        <taxon>Alicyclobacillaceae</taxon>
        <taxon>Effusibacillus</taxon>
    </lineage>
</organism>
<keyword evidence="3" id="KW-1185">Reference proteome</keyword>
<dbReference type="Pfam" id="PF21926">
    <property type="entry name" value="FeeM"/>
    <property type="match status" value="1"/>
</dbReference>
<protein>
    <recommendedName>
        <fullName evidence="1">N-acyl amino acid synthase FeeM catalytic core domain-containing protein</fullName>
    </recommendedName>
</protein>
<evidence type="ECO:0000313" key="2">
    <source>
        <dbReference type="EMBL" id="BCJ88199.1"/>
    </source>
</evidence>
<evidence type="ECO:0000259" key="1">
    <source>
        <dbReference type="Pfam" id="PF21926"/>
    </source>
</evidence>
<gene>
    <name evidence="2" type="ORF">skT53_31840</name>
</gene>
<dbReference type="AlphaFoldDB" id="A0A7I8DGS1"/>
<dbReference type="Proteomes" id="UP000593802">
    <property type="component" value="Chromosome"/>
</dbReference>
<accession>A0A7I8DGS1</accession>
<sequence>MENQNYVFSHATGELRDKAIKLHFERYREVGFFKRDEVDPYEKESTYFVAQTKENSNVVGVIRLIRKELNELPTLQHFEIFDIERLKLSKLDRSQYAEISAFAKIPQHDVGLGLIRAAFRYSEHFGITHWVCCVDERVHKYLTRVFHFPFKVIGVPKTYLGSVSIPCYLYFPELHESVKQYRPSLYQFMTSESNYKEMVK</sequence>